<evidence type="ECO:0000313" key="2">
    <source>
        <dbReference type="EMBL" id="RKF76216.1"/>
    </source>
</evidence>
<accession>A0A420INT8</accession>
<feature type="compositionally biased region" description="Polar residues" evidence="1">
    <location>
        <begin position="340"/>
        <end position="350"/>
    </location>
</feature>
<feature type="compositionally biased region" description="Basic residues" evidence="1">
    <location>
        <begin position="402"/>
        <end position="417"/>
    </location>
</feature>
<feature type="compositionally biased region" description="Polar residues" evidence="1">
    <location>
        <begin position="380"/>
        <end position="398"/>
    </location>
</feature>
<dbReference type="AlphaFoldDB" id="A0A420INT8"/>
<feature type="region of interest" description="Disordered" evidence="1">
    <location>
        <begin position="78"/>
        <end position="98"/>
    </location>
</feature>
<name>A0A420INT8_9PEZI</name>
<sequence length="466" mass="50951">MGSTDDIDEFEQTALLLPRLSDPVDILDELSFAVTNDILYGIFHDLLLETHREAKVERATSVAAIVKEKALKSAAVNQKALKENSNPTEEVLTGKSHPNAETRAAGALYKDGVVYLLENPLKSSSEIICPKCTLPRLLHPTTGRGAKTPDPGIEYCKRRPFIDKDYYDVHGQTFVPKGPGRGRRREDMIDPVMQQLKAAMPNGSQDPDTISQIPTQLKEPHAKCINCGGFQAASRMNKHMSKCIGGLSRESARNAKSKIFNGNDTGSQNSYTPPGSRNSTPALGNGPAKSSPGKRSAEDEPEESDEVPKRKKKKLMKRIHLTKSKSSTSSSTTKKSSSSQILASNLSFENKLTDNDEYDDADGDGDGDDTRDSNYGIKISNRNKGTKGSSNVIKTENYTPKAKPKMLKRLVKLKKNSNSKDSLMEIRNSESAVGESRNGNSKRYDRGDATPPTEESSQTMSSPNAE</sequence>
<feature type="compositionally biased region" description="Polar residues" evidence="1">
    <location>
        <begin position="260"/>
        <end position="282"/>
    </location>
</feature>
<feature type="region of interest" description="Disordered" evidence="1">
    <location>
        <begin position="258"/>
        <end position="466"/>
    </location>
</feature>
<comment type="caution">
    <text evidence="2">The sequence shown here is derived from an EMBL/GenBank/DDBJ whole genome shotgun (WGS) entry which is preliminary data.</text>
</comment>
<feature type="compositionally biased region" description="Acidic residues" evidence="1">
    <location>
        <begin position="355"/>
        <end position="369"/>
    </location>
</feature>
<feature type="compositionally biased region" description="Polar residues" evidence="1">
    <location>
        <begin position="453"/>
        <end position="466"/>
    </location>
</feature>
<evidence type="ECO:0000313" key="3">
    <source>
        <dbReference type="Proteomes" id="UP000285326"/>
    </source>
</evidence>
<dbReference type="EMBL" id="MCBS01022901">
    <property type="protein sequence ID" value="RKF76216.1"/>
    <property type="molecule type" value="Genomic_DNA"/>
</dbReference>
<gene>
    <name evidence="2" type="ORF">GcM1_229101</name>
</gene>
<reference evidence="2 3" key="1">
    <citation type="journal article" date="2018" name="BMC Genomics">
        <title>Comparative genome analyses reveal sequence features reflecting distinct modes of host-adaptation between dicot and monocot powdery mildew.</title>
        <authorList>
            <person name="Wu Y."/>
            <person name="Ma X."/>
            <person name="Pan Z."/>
            <person name="Kale S.D."/>
            <person name="Song Y."/>
            <person name="King H."/>
            <person name="Zhang Q."/>
            <person name="Presley C."/>
            <person name="Deng X."/>
            <person name="Wei C.I."/>
            <person name="Xiao S."/>
        </authorList>
    </citation>
    <scope>NUCLEOTIDE SEQUENCE [LARGE SCALE GENOMIC DNA]</scope>
    <source>
        <strain evidence="2">UMSG1</strain>
    </source>
</reference>
<protein>
    <submittedName>
        <fullName evidence="2">Putative transcriptional activator</fullName>
    </submittedName>
</protein>
<dbReference type="Proteomes" id="UP000285326">
    <property type="component" value="Unassembled WGS sequence"/>
</dbReference>
<feature type="compositionally biased region" description="Basic residues" evidence="1">
    <location>
        <begin position="309"/>
        <end position="323"/>
    </location>
</feature>
<feature type="compositionally biased region" description="Low complexity" evidence="1">
    <location>
        <begin position="324"/>
        <end position="339"/>
    </location>
</feature>
<proteinExistence type="predicted"/>
<organism evidence="2 3">
    <name type="scientific">Golovinomyces cichoracearum</name>
    <dbReference type="NCBI Taxonomy" id="62708"/>
    <lineage>
        <taxon>Eukaryota</taxon>
        <taxon>Fungi</taxon>
        <taxon>Dikarya</taxon>
        <taxon>Ascomycota</taxon>
        <taxon>Pezizomycotina</taxon>
        <taxon>Leotiomycetes</taxon>
        <taxon>Erysiphales</taxon>
        <taxon>Erysiphaceae</taxon>
        <taxon>Golovinomyces</taxon>
    </lineage>
</organism>
<evidence type="ECO:0000256" key="1">
    <source>
        <dbReference type="SAM" id="MobiDB-lite"/>
    </source>
</evidence>